<evidence type="ECO:0000256" key="4">
    <source>
        <dbReference type="ARBA" id="ARBA00022989"/>
    </source>
</evidence>
<feature type="transmembrane region" description="Helical" evidence="6">
    <location>
        <begin position="238"/>
        <end position="257"/>
    </location>
</feature>
<dbReference type="Proteomes" id="UP000254424">
    <property type="component" value="Unassembled WGS sequence"/>
</dbReference>
<dbReference type="Proteomes" id="UP000335496">
    <property type="component" value="Unassembled WGS sequence"/>
</dbReference>
<reference evidence="7 12" key="2">
    <citation type="journal article" date="2019" name="Nat. Med.">
        <title>A library of human gut bacterial isolates paired with longitudinal multiomics data enables mechanistic microbiome research.</title>
        <authorList>
            <person name="Poyet M."/>
            <person name="Groussin M."/>
            <person name="Gibbons S.M."/>
            <person name="Avila-Pacheco J."/>
            <person name="Jiang X."/>
            <person name="Kearney S.M."/>
            <person name="Perrotta A.R."/>
            <person name="Berdy B."/>
            <person name="Zhao S."/>
            <person name="Lieberman T.D."/>
            <person name="Swanson P.K."/>
            <person name="Smith M."/>
            <person name="Roesemann S."/>
            <person name="Alexander J.E."/>
            <person name="Rich S.A."/>
            <person name="Livny J."/>
            <person name="Vlamakis H."/>
            <person name="Clish C."/>
            <person name="Bullock K."/>
            <person name="Deik A."/>
            <person name="Scott J."/>
            <person name="Pierce K.A."/>
            <person name="Xavier R.J."/>
            <person name="Alm E.J."/>
        </authorList>
    </citation>
    <scope>NUCLEOTIDE SEQUENCE [LARGE SCALE GENOMIC DNA]</scope>
    <source>
        <strain evidence="7 12">BIOML-A1</strain>
    </source>
</reference>
<dbReference type="RefSeq" id="WP_004289037.1">
    <property type="nucleotide sequence ID" value="NZ_CABKNQ010000019.1"/>
</dbReference>
<dbReference type="GO" id="GO:0042910">
    <property type="term" value="F:xenobiotic transmembrane transporter activity"/>
    <property type="evidence" value="ECO:0007669"/>
    <property type="project" value="InterPro"/>
</dbReference>
<evidence type="ECO:0000256" key="5">
    <source>
        <dbReference type="ARBA" id="ARBA00023136"/>
    </source>
</evidence>
<evidence type="ECO:0000313" key="10">
    <source>
        <dbReference type="Proteomes" id="UP000254424"/>
    </source>
</evidence>
<keyword evidence="12" id="KW-1185">Reference proteome</keyword>
<sequence>MKHIDRQILQIALPSIVSNITVPLLGLIDVAIVGHLGSPAYIGALAVGGMLFNIIYWIFGFLRMGTSGMTSQAYGKRDLPEIVRLLMRSVGIGLAVALCLILLQVPIRQAAFLIIHPTAEVREMATLYFHICIWGAPAMLGLYGLSGWFIGMQNSRIPMYIAITQNIVNIIASLSFVCFFKMKVEGVAFGTLIAQYAGFIMGLVLWMSRYGKLKKYILWKGVLQKEAMMRFFQVNRDIFLRTLCLVTVTLFFTSAGASQGEIILAVNTLLMQLFTLFSYVMDGFAYAGEALSGRYIGARNRKAFTNTTRHLFIWGGWLAAFFTLVYALGGNAFLGLLTDNKDVVSAAGTYFYWALAIPVAGIAAFIWDGIFIGATATRGMLASMAIAAICFFVVYYGLRPVLGNHALWLAFLVYLAMRGVVQTLLSPKIIKENFTQP</sequence>
<keyword evidence="3 6" id="KW-0812">Transmembrane</keyword>
<evidence type="ECO:0000256" key="3">
    <source>
        <dbReference type="ARBA" id="ARBA00022692"/>
    </source>
</evidence>
<dbReference type="Pfam" id="PF01554">
    <property type="entry name" value="MatE"/>
    <property type="match status" value="2"/>
</dbReference>
<evidence type="ECO:0000313" key="12">
    <source>
        <dbReference type="Proteomes" id="UP000335496"/>
    </source>
</evidence>
<feature type="transmembrane region" description="Helical" evidence="6">
    <location>
        <begin position="85"/>
        <end position="107"/>
    </location>
</feature>
<dbReference type="EMBL" id="VVZX01000017">
    <property type="protein sequence ID" value="KAA5273004.1"/>
    <property type="molecule type" value="Genomic_DNA"/>
</dbReference>
<dbReference type="OrthoDB" id="9776324at2"/>
<dbReference type="PANTHER" id="PTHR42893">
    <property type="entry name" value="PROTEIN DETOXIFICATION 44, CHLOROPLASTIC-RELATED"/>
    <property type="match status" value="1"/>
</dbReference>
<dbReference type="GeneID" id="93069903"/>
<name>A0A380ZBB6_9BACE</name>
<reference evidence="9 10" key="1">
    <citation type="submission" date="2018-06" db="EMBL/GenBank/DDBJ databases">
        <authorList>
            <consortium name="Pathogen Informatics"/>
            <person name="Doyle S."/>
        </authorList>
    </citation>
    <scope>NUCLEOTIDE SEQUENCE [LARGE SCALE GENOMIC DNA]</scope>
    <source>
        <strain evidence="9 10">NCTC11155</strain>
    </source>
</reference>
<feature type="transmembrane region" description="Helical" evidence="6">
    <location>
        <begin position="157"/>
        <end position="182"/>
    </location>
</feature>
<feature type="transmembrane region" description="Helical" evidence="6">
    <location>
        <begin position="188"/>
        <end position="207"/>
    </location>
</feature>
<dbReference type="GO" id="GO:0015297">
    <property type="term" value="F:antiporter activity"/>
    <property type="evidence" value="ECO:0007669"/>
    <property type="project" value="InterPro"/>
</dbReference>
<organism evidence="9 10">
    <name type="scientific">Bacteroides eggerthii</name>
    <dbReference type="NCBI Taxonomy" id="28111"/>
    <lineage>
        <taxon>Bacteria</taxon>
        <taxon>Pseudomonadati</taxon>
        <taxon>Bacteroidota</taxon>
        <taxon>Bacteroidia</taxon>
        <taxon>Bacteroidales</taxon>
        <taxon>Bacteroidaceae</taxon>
        <taxon>Bacteroides</taxon>
    </lineage>
</organism>
<keyword evidence="4 6" id="KW-1133">Transmembrane helix</keyword>
<feature type="transmembrane region" description="Helical" evidence="6">
    <location>
        <begin position="127"/>
        <end position="150"/>
    </location>
</feature>
<dbReference type="EMBL" id="RCXL01000018">
    <property type="protein sequence ID" value="RYT72426.1"/>
    <property type="molecule type" value="Genomic_DNA"/>
</dbReference>
<feature type="transmembrane region" description="Helical" evidence="6">
    <location>
        <begin position="349"/>
        <end position="367"/>
    </location>
</feature>
<dbReference type="InterPro" id="IPR044644">
    <property type="entry name" value="DinF-like"/>
</dbReference>
<comment type="subcellular location">
    <subcellularLocation>
        <location evidence="1">Membrane</location>
        <topology evidence="1">Multi-pass membrane protein</topology>
    </subcellularLocation>
</comment>
<protein>
    <submittedName>
        <fullName evidence="9">MATE efflux family protein</fullName>
    </submittedName>
    <submittedName>
        <fullName evidence="7">MATE family efflux transporter</fullName>
    </submittedName>
</protein>
<evidence type="ECO:0000256" key="1">
    <source>
        <dbReference type="ARBA" id="ARBA00004141"/>
    </source>
</evidence>
<evidence type="ECO:0000256" key="2">
    <source>
        <dbReference type="ARBA" id="ARBA00010199"/>
    </source>
</evidence>
<gene>
    <name evidence="8" type="ORF">EAJ03_12035</name>
    <name evidence="7" type="ORF">F2Z23_12640</name>
    <name evidence="9" type="ORF">NCTC11155_03167</name>
</gene>
<evidence type="ECO:0000256" key="6">
    <source>
        <dbReference type="SAM" id="Phobius"/>
    </source>
</evidence>
<proteinExistence type="inferred from homology"/>
<accession>A0A380ZBB6</accession>
<feature type="transmembrane region" description="Helical" evidence="6">
    <location>
        <begin position="379"/>
        <end position="398"/>
    </location>
</feature>
<evidence type="ECO:0000313" key="11">
    <source>
        <dbReference type="Proteomes" id="UP000291917"/>
    </source>
</evidence>
<comment type="similarity">
    <text evidence="2">Belongs to the multi antimicrobial extrusion (MATE) (TC 2.A.66.1) family.</text>
</comment>
<dbReference type="CDD" id="cd13136">
    <property type="entry name" value="MATE_DinF_like"/>
    <property type="match status" value="1"/>
</dbReference>
<feature type="transmembrane region" description="Helical" evidence="6">
    <location>
        <begin position="269"/>
        <end position="291"/>
    </location>
</feature>
<evidence type="ECO:0000313" key="7">
    <source>
        <dbReference type="EMBL" id="KAA5273004.1"/>
    </source>
</evidence>
<dbReference type="STRING" id="483216.BACEGG_00756"/>
<keyword evidence="5 6" id="KW-0472">Membrane</keyword>
<dbReference type="Proteomes" id="UP000291917">
    <property type="component" value="Unassembled WGS sequence"/>
</dbReference>
<reference evidence="8 11" key="3">
    <citation type="journal article" date="2019" name="Science, e1252229">
        <title>Invertible promoters mediate bacterial phase variation, antibiotic resistance, and host adaptation in the gut.</title>
        <authorList>
            <person name="Jiang X."/>
            <person name="Hall A.B."/>
            <person name="Arthur T.D."/>
            <person name="Plichta D.R."/>
            <person name="Covington C.T."/>
            <person name="Poyet M."/>
            <person name="Crothers J."/>
            <person name="Moses P.L."/>
            <person name="Tolonen A.C."/>
            <person name="Vlamakis H."/>
            <person name="Alm E.J."/>
            <person name="Xavier R.J."/>
        </authorList>
    </citation>
    <scope>NUCLEOTIDE SEQUENCE [LARGE SCALE GENOMIC DNA]</scope>
    <source>
        <strain evidence="11">bj_0095</strain>
        <strain evidence="8">Bj_0095</strain>
    </source>
</reference>
<evidence type="ECO:0000313" key="9">
    <source>
        <dbReference type="EMBL" id="SUV43760.1"/>
    </source>
</evidence>
<feature type="transmembrane region" description="Helical" evidence="6">
    <location>
        <begin position="40"/>
        <end position="64"/>
    </location>
</feature>
<dbReference type="NCBIfam" id="TIGR00797">
    <property type="entry name" value="matE"/>
    <property type="match status" value="1"/>
</dbReference>
<feature type="transmembrane region" description="Helical" evidence="6">
    <location>
        <begin position="12"/>
        <end position="34"/>
    </location>
</feature>
<evidence type="ECO:0000313" key="8">
    <source>
        <dbReference type="EMBL" id="RYT72426.1"/>
    </source>
</evidence>
<dbReference type="AlphaFoldDB" id="A0A380ZBB6"/>
<dbReference type="PANTHER" id="PTHR42893:SF46">
    <property type="entry name" value="PROTEIN DETOXIFICATION 44, CHLOROPLASTIC"/>
    <property type="match status" value="1"/>
</dbReference>
<dbReference type="InterPro" id="IPR002528">
    <property type="entry name" value="MATE_fam"/>
</dbReference>
<feature type="transmembrane region" description="Helical" evidence="6">
    <location>
        <begin position="311"/>
        <end position="329"/>
    </location>
</feature>
<dbReference type="EMBL" id="UFSX01000002">
    <property type="protein sequence ID" value="SUV43760.1"/>
    <property type="molecule type" value="Genomic_DNA"/>
</dbReference>
<feature type="transmembrane region" description="Helical" evidence="6">
    <location>
        <begin position="404"/>
        <end position="421"/>
    </location>
</feature>
<dbReference type="GO" id="GO:0005886">
    <property type="term" value="C:plasma membrane"/>
    <property type="evidence" value="ECO:0007669"/>
    <property type="project" value="TreeGrafter"/>
</dbReference>